<accession>A0ABW5E067</accession>
<protein>
    <submittedName>
        <fullName evidence="2">Uncharacterized protein</fullName>
    </submittedName>
</protein>
<comment type="caution">
    <text evidence="2">The sequence shown here is derived from an EMBL/GenBank/DDBJ whole genome shotgun (WGS) entry which is preliminary data.</text>
</comment>
<keyword evidence="1" id="KW-0732">Signal</keyword>
<keyword evidence="3" id="KW-1185">Reference proteome</keyword>
<evidence type="ECO:0000313" key="2">
    <source>
        <dbReference type="EMBL" id="MFD2275888.1"/>
    </source>
</evidence>
<reference evidence="3" key="1">
    <citation type="journal article" date="2019" name="Int. J. Syst. Evol. Microbiol.">
        <title>The Global Catalogue of Microorganisms (GCM) 10K type strain sequencing project: providing services to taxonomists for standard genome sequencing and annotation.</title>
        <authorList>
            <consortium name="The Broad Institute Genomics Platform"/>
            <consortium name="The Broad Institute Genome Sequencing Center for Infectious Disease"/>
            <person name="Wu L."/>
            <person name="Ma J."/>
        </authorList>
    </citation>
    <scope>NUCLEOTIDE SEQUENCE [LARGE SCALE GENOMIC DNA]</scope>
    <source>
        <strain evidence="3">JCM 16545</strain>
    </source>
</reference>
<dbReference type="EMBL" id="JBHUJC010000018">
    <property type="protein sequence ID" value="MFD2275888.1"/>
    <property type="molecule type" value="Genomic_DNA"/>
</dbReference>
<dbReference type="Proteomes" id="UP001597297">
    <property type="component" value="Unassembled WGS sequence"/>
</dbReference>
<proteinExistence type="predicted"/>
<feature type="signal peptide" evidence="1">
    <location>
        <begin position="1"/>
        <end position="19"/>
    </location>
</feature>
<evidence type="ECO:0000313" key="3">
    <source>
        <dbReference type="Proteomes" id="UP001597297"/>
    </source>
</evidence>
<organism evidence="2 3">
    <name type="scientific">Rubritalea spongiae</name>
    <dbReference type="NCBI Taxonomy" id="430797"/>
    <lineage>
        <taxon>Bacteria</taxon>
        <taxon>Pseudomonadati</taxon>
        <taxon>Verrucomicrobiota</taxon>
        <taxon>Verrucomicrobiia</taxon>
        <taxon>Verrucomicrobiales</taxon>
        <taxon>Rubritaleaceae</taxon>
        <taxon>Rubritalea</taxon>
    </lineage>
</organism>
<name>A0ABW5E067_9BACT</name>
<feature type="chain" id="PRO_5045576358" evidence="1">
    <location>
        <begin position="20"/>
        <end position="171"/>
    </location>
</feature>
<evidence type="ECO:0000256" key="1">
    <source>
        <dbReference type="SAM" id="SignalP"/>
    </source>
</evidence>
<sequence length="171" mass="19246">MRLLCISIFTLCLSSLLIAKGKKQPPVAITFHTEASDLQSKKLTFEVDTPKGKRFMSKSPFIMTSDIVAYNTFPSPHNPEFFGCSFQLNRAGASRLKMTSGQFAGKWIMCAINGQVIDMIYIDRQIDGRVITVWRGIDPAMAQLLDNLYPRIGETPEAWKVRKKAEAKAQR</sequence>
<gene>
    <name evidence="2" type="ORF">ACFSQZ_05360</name>
</gene>